<gene>
    <name evidence="3" type="ORF">IAC35_07510</name>
</gene>
<feature type="domain" description="BACON" evidence="2">
    <location>
        <begin position="44"/>
        <end position="93"/>
    </location>
</feature>
<dbReference type="AlphaFoldDB" id="A0A9D1GPU0"/>
<dbReference type="Proteomes" id="UP000886881">
    <property type="component" value="Unassembled WGS sequence"/>
</dbReference>
<evidence type="ECO:0000313" key="3">
    <source>
        <dbReference type="EMBL" id="HIT47684.1"/>
    </source>
</evidence>
<feature type="domain" description="BACON" evidence="2">
    <location>
        <begin position="135"/>
        <end position="186"/>
    </location>
</feature>
<proteinExistence type="predicted"/>
<feature type="region of interest" description="Disordered" evidence="1">
    <location>
        <begin position="1"/>
        <end position="22"/>
    </location>
</feature>
<protein>
    <recommendedName>
        <fullName evidence="2">BACON domain-containing protein</fullName>
    </recommendedName>
</protein>
<evidence type="ECO:0000259" key="2">
    <source>
        <dbReference type="Pfam" id="PF13004"/>
    </source>
</evidence>
<reference evidence="3" key="2">
    <citation type="journal article" date="2021" name="PeerJ">
        <title>Extensive microbial diversity within the chicken gut microbiome revealed by metagenomics and culture.</title>
        <authorList>
            <person name="Gilroy R."/>
            <person name="Ravi A."/>
            <person name="Getino M."/>
            <person name="Pursley I."/>
            <person name="Horton D.L."/>
            <person name="Alikhan N.F."/>
            <person name="Baker D."/>
            <person name="Gharbi K."/>
            <person name="Hall N."/>
            <person name="Watson M."/>
            <person name="Adriaenssens E.M."/>
            <person name="Foster-Nyarko E."/>
            <person name="Jarju S."/>
            <person name="Secka A."/>
            <person name="Antonio M."/>
            <person name="Oren A."/>
            <person name="Chaudhuri R.R."/>
            <person name="La Ragione R."/>
            <person name="Hildebrand F."/>
            <person name="Pallen M.J."/>
        </authorList>
    </citation>
    <scope>NUCLEOTIDE SEQUENCE</scope>
    <source>
        <strain evidence="3">ChiHecec2B26-709</strain>
    </source>
</reference>
<name>A0A9D1GPU0_9BACT</name>
<accession>A0A9D1GPU0</accession>
<dbReference type="InterPro" id="IPR024361">
    <property type="entry name" value="BACON"/>
</dbReference>
<organism evidence="3 4">
    <name type="scientific">Candidatus Cryptobacteroides merdipullorum</name>
    <dbReference type="NCBI Taxonomy" id="2840771"/>
    <lineage>
        <taxon>Bacteria</taxon>
        <taxon>Pseudomonadati</taxon>
        <taxon>Bacteroidota</taxon>
        <taxon>Bacteroidia</taxon>
        <taxon>Bacteroidales</taxon>
        <taxon>Candidatus Cryptobacteroides</taxon>
    </lineage>
</organism>
<sequence length="445" mass="49153">MCIIAKQGDSSADPQGNDENDESDVLTAYYTIEGGQPGIAPKASADVDWIVITDVFPAYTDFRVLRNNGDEAREGHIVISFQGAEDVSVLVKQDVMGKPVITISETQPYEVVRQGSADPIYVRFSVENLRDGENVTAEPDVDWIEMTTVQSGYMGFTVKPNDGAERTGNIRLSYRDAEPVDFVVIQDAALEGDGLVVTVADVTATSVTVNVQTFIEETYSTGVIPKAELDAFGNDKAFLDELVRQMKNEYESSDLADYGVSFASYFGLSDSDESVSFETDPYGQKLLSDTNYYAFAFDLSADENNIVSYSGTLYKVEFRTLPAEEQEDMSFTFSFNEKNKLVCTPSDLERPYCLIVFGTSMDRYTEGMTPEQIADTYQSQAAYCEYFTGVGTSTVYLGSYDSPYTAYAFGYDQALGERTSSITVYEFAYPPEETAASSVILNRSR</sequence>
<comment type="caution">
    <text evidence="3">The sequence shown here is derived from an EMBL/GenBank/DDBJ whole genome shotgun (WGS) entry which is preliminary data.</text>
</comment>
<reference evidence="3" key="1">
    <citation type="submission" date="2020-10" db="EMBL/GenBank/DDBJ databases">
        <authorList>
            <person name="Gilroy R."/>
        </authorList>
    </citation>
    <scope>NUCLEOTIDE SEQUENCE</scope>
    <source>
        <strain evidence="3">ChiHecec2B26-709</strain>
    </source>
</reference>
<evidence type="ECO:0000256" key="1">
    <source>
        <dbReference type="SAM" id="MobiDB-lite"/>
    </source>
</evidence>
<dbReference type="Pfam" id="PF13004">
    <property type="entry name" value="BACON"/>
    <property type="match status" value="2"/>
</dbReference>
<dbReference type="EMBL" id="DVLC01000134">
    <property type="protein sequence ID" value="HIT47684.1"/>
    <property type="molecule type" value="Genomic_DNA"/>
</dbReference>
<evidence type="ECO:0000313" key="4">
    <source>
        <dbReference type="Proteomes" id="UP000886881"/>
    </source>
</evidence>